<keyword evidence="1" id="KW-1133">Transmembrane helix</keyword>
<sequence length="65" mass="6416">MLSLLSANITAAVPMSQATRDIVTTAINAGATATSIIALLGGGGLIAYVVKKAFKKGATKVIVAA</sequence>
<dbReference type="Proteomes" id="UP000196365">
    <property type="component" value="Unassembled WGS sequence"/>
</dbReference>
<keyword evidence="1" id="KW-0472">Membrane</keyword>
<keyword evidence="3" id="KW-1185">Reference proteome</keyword>
<feature type="transmembrane region" description="Helical" evidence="1">
    <location>
        <begin position="28"/>
        <end position="50"/>
    </location>
</feature>
<proteinExistence type="predicted"/>
<organism evidence="2 3">
    <name type="scientific">Garciella nitratireducens DSM 15102</name>
    <dbReference type="NCBI Taxonomy" id="1121911"/>
    <lineage>
        <taxon>Bacteria</taxon>
        <taxon>Bacillati</taxon>
        <taxon>Bacillota</taxon>
        <taxon>Clostridia</taxon>
        <taxon>Eubacteriales</taxon>
        <taxon>Eubacteriaceae</taxon>
        <taxon>Garciella</taxon>
    </lineage>
</organism>
<evidence type="ECO:0000256" key="1">
    <source>
        <dbReference type="SAM" id="Phobius"/>
    </source>
</evidence>
<dbReference type="EMBL" id="FUWV01000002">
    <property type="protein sequence ID" value="SJZ40285.1"/>
    <property type="molecule type" value="Genomic_DNA"/>
</dbReference>
<keyword evidence="1" id="KW-0812">Transmembrane</keyword>
<reference evidence="2 3" key="1">
    <citation type="submission" date="2017-02" db="EMBL/GenBank/DDBJ databases">
        <authorList>
            <person name="Peterson S.W."/>
        </authorList>
    </citation>
    <scope>NUCLEOTIDE SEQUENCE [LARGE SCALE GENOMIC DNA]</scope>
    <source>
        <strain evidence="2 3">DSM 15102</strain>
    </source>
</reference>
<dbReference type="AlphaFoldDB" id="A0A1T4KD65"/>
<evidence type="ECO:0000313" key="2">
    <source>
        <dbReference type="EMBL" id="SJZ40285.1"/>
    </source>
</evidence>
<evidence type="ECO:0000313" key="3">
    <source>
        <dbReference type="Proteomes" id="UP000196365"/>
    </source>
</evidence>
<name>A0A1T4KD65_9FIRM</name>
<accession>A0A1T4KD65</accession>
<protein>
    <submittedName>
        <fullName evidence="2">Uncharacterized protein</fullName>
    </submittedName>
</protein>
<gene>
    <name evidence="2" type="ORF">SAMN02745973_00458</name>
</gene>